<evidence type="ECO:0000313" key="2">
    <source>
        <dbReference type="EMBL" id="KAK3934859.1"/>
    </source>
</evidence>
<feature type="compositionally biased region" description="Basic and acidic residues" evidence="1">
    <location>
        <begin position="19"/>
        <end position="29"/>
    </location>
</feature>
<evidence type="ECO:0000313" key="3">
    <source>
        <dbReference type="Proteomes" id="UP001303473"/>
    </source>
</evidence>
<comment type="caution">
    <text evidence="2">The sequence shown here is derived from an EMBL/GenBank/DDBJ whole genome shotgun (WGS) entry which is preliminary data.</text>
</comment>
<keyword evidence="3" id="KW-1185">Reference proteome</keyword>
<accession>A0AAN6MXP0</accession>
<feature type="compositionally biased region" description="Polar residues" evidence="1">
    <location>
        <begin position="1"/>
        <end position="10"/>
    </location>
</feature>
<gene>
    <name evidence="2" type="ORF">QBC46DRAFT_367956</name>
</gene>
<dbReference type="Proteomes" id="UP001303473">
    <property type="component" value="Unassembled WGS sequence"/>
</dbReference>
<organism evidence="2 3">
    <name type="scientific">Diplogelasinospora grovesii</name>
    <dbReference type="NCBI Taxonomy" id="303347"/>
    <lineage>
        <taxon>Eukaryota</taxon>
        <taxon>Fungi</taxon>
        <taxon>Dikarya</taxon>
        <taxon>Ascomycota</taxon>
        <taxon>Pezizomycotina</taxon>
        <taxon>Sordariomycetes</taxon>
        <taxon>Sordariomycetidae</taxon>
        <taxon>Sordariales</taxon>
        <taxon>Diplogelasinosporaceae</taxon>
        <taxon>Diplogelasinospora</taxon>
    </lineage>
</organism>
<proteinExistence type="predicted"/>
<evidence type="ECO:0000256" key="1">
    <source>
        <dbReference type="SAM" id="MobiDB-lite"/>
    </source>
</evidence>
<dbReference type="EMBL" id="MU853956">
    <property type="protein sequence ID" value="KAK3934859.1"/>
    <property type="molecule type" value="Genomic_DNA"/>
</dbReference>
<name>A0AAN6MXP0_9PEZI</name>
<feature type="region of interest" description="Disordered" evidence="1">
    <location>
        <begin position="1"/>
        <end position="29"/>
    </location>
</feature>
<dbReference type="AlphaFoldDB" id="A0AAN6MXP0"/>
<protein>
    <submittedName>
        <fullName evidence="2">Uncharacterized protein</fullName>
    </submittedName>
</protein>
<sequence length="218" mass="25393">MSCNLRSLQSATTTNNRTTEQRRRTARDPDEMIAAAIDKGLSLDRSNINPHPVRRNLKQLSKERYERRWPSSDPRDLQTLKHFTELVGRNIKGRLDKENIKATTGSVREKYIKGELADKIRLVESGKKGFKRPIKPFLTIENYCNDFYNYIYKGARVNNTNLLNTYCFTSAKLLKDGELKYKLKFKREVYKALTDNQTKHPFTEQIKGLNSFLPPLFT</sequence>
<reference evidence="3" key="1">
    <citation type="journal article" date="2023" name="Mol. Phylogenet. Evol.">
        <title>Genome-scale phylogeny and comparative genomics of the fungal order Sordariales.</title>
        <authorList>
            <person name="Hensen N."/>
            <person name="Bonometti L."/>
            <person name="Westerberg I."/>
            <person name="Brannstrom I.O."/>
            <person name="Guillou S."/>
            <person name="Cros-Aarteil S."/>
            <person name="Calhoun S."/>
            <person name="Haridas S."/>
            <person name="Kuo A."/>
            <person name="Mondo S."/>
            <person name="Pangilinan J."/>
            <person name="Riley R."/>
            <person name="LaButti K."/>
            <person name="Andreopoulos B."/>
            <person name="Lipzen A."/>
            <person name="Chen C."/>
            <person name="Yan M."/>
            <person name="Daum C."/>
            <person name="Ng V."/>
            <person name="Clum A."/>
            <person name="Steindorff A."/>
            <person name="Ohm R.A."/>
            <person name="Martin F."/>
            <person name="Silar P."/>
            <person name="Natvig D.O."/>
            <person name="Lalanne C."/>
            <person name="Gautier V."/>
            <person name="Ament-Velasquez S.L."/>
            <person name="Kruys A."/>
            <person name="Hutchinson M.I."/>
            <person name="Powell A.J."/>
            <person name="Barry K."/>
            <person name="Miller A.N."/>
            <person name="Grigoriev I.V."/>
            <person name="Debuchy R."/>
            <person name="Gladieux P."/>
            <person name="Hiltunen Thoren M."/>
            <person name="Johannesson H."/>
        </authorList>
    </citation>
    <scope>NUCLEOTIDE SEQUENCE [LARGE SCALE GENOMIC DNA]</scope>
    <source>
        <strain evidence="3">CBS 340.73</strain>
    </source>
</reference>